<keyword evidence="1" id="KW-1133">Transmembrane helix</keyword>
<feature type="transmembrane region" description="Helical" evidence="1">
    <location>
        <begin position="6"/>
        <end position="30"/>
    </location>
</feature>
<dbReference type="Pfam" id="PF10086">
    <property type="entry name" value="YhfC"/>
    <property type="match status" value="1"/>
</dbReference>
<keyword evidence="2" id="KW-0645">Protease</keyword>
<dbReference type="Proteomes" id="UP001477672">
    <property type="component" value="Unassembled WGS sequence"/>
</dbReference>
<feature type="transmembrane region" description="Helical" evidence="1">
    <location>
        <begin position="124"/>
        <end position="142"/>
    </location>
</feature>
<proteinExistence type="predicted"/>
<keyword evidence="2" id="KW-0378">Hydrolase</keyword>
<keyword evidence="1" id="KW-0472">Membrane</keyword>
<gene>
    <name evidence="2" type="ORF">WMO24_06265</name>
</gene>
<accession>A0ABV1GDV3</accession>
<dbReference type="InterPro" id="IPR011397">
    <property type="entry name" value="YhfC"/>
</dbReference>
<dbReference type="RefSeq" id="WP_349215462.1">
    <property type="nucleotide sequence ID" value="NZ_JBBMFA010000080.1"/>
</dbReference>
<evidence type="ECO:0000256" key="1">
    <source>
        <dbReference type="SAM" id="Phobius"/>
    </source>
</evidence>
<feature type="transmembrane region" description="Helical" evidence="1">
    <location>
        <begin position="176"/>
        <end position="193"/>
    </location>
</feature>
<feature type="transmembrane region" description="Helical" evidence="1">
    <location>
        <begin position="200"/>
        <end position="220"/>
    </location>
</feature>
<dbReference type="GO" id="GO:0008233">
    <property type="term" value="F:peptidase activity"/>
    <property type="evidence" value="ECO:0007669"/>
    <property type="project" value="UniProtKB-KW"/>
</dbReference>
<comment type="caution">
    <text evidence="2">The sequence shown here is derived from an EMBL/GenBank/DDBJ whole genome shotgun (WGS) entry which is preliminary data.</text>
</comment>
<feature type="transmembrane region" description="Helical" evidence="1">
    <location>
        <begin position="71"/>
        <end position="90"/>
    </location>
</feature>
<dbReference type="EC" id="3.4.-.-" evidence="2"/>
<dbReference type="PIRSF" id="PIRSF033101">
    <property type="entry name" value="UCP033101"/>
    <property type="match status" value="1"/>
</dbReference>
<dbReference type="EMBL" id="JBBMFA010000080">
    <property type="protein sequence ID" value="MEQ2520029.1"/>
    <property type="molecule type" value="Genomic_DNA"/>
</dbReference>
<evidence type="ECO:0000313" key="3">
    <source>
        <dbReference type="Proteomes" id="UP001477672"/>
    </source>
</evidence>
<protein>
    <submittedName>
        <fullName evidence="2">YhfC family glutamic-type intramembrane protease</fullName>
        <ecNumber evidence="2">3.4.-.-</ecNumber>
    </submittedName>
</protein>
<feature type="transmembrane region" description="Helical" evidence="1">
    <location>
        <begin position="42"/>
        <end position="65"/>
    </location>
</feature>
<name>A0ABV1GDV3_9FIRM</name>
<reference evidence="2 3" key="1">
    <citation type="submission" date="2024-03" db="EMBL/GenBank/DDBJ databases">
        <title>Human intestinal bacterial collection.</title>
        <authorList>
            <person name="Pauvert C."/>
            <person name="Hitch T.C.A."/>
            <person name="Clavel T."/>
        </authorList>
    </citation>
    <scope>NUCLEOTIDE SEQUENCE [LARGE SCALE GENOMIC DNA]</scope>
    <source>
        <strain evidence="2 3">CLA-JM-H11</strain>
    </source>
</reference>
<evidence type="ECO:0000313" key="2">
    <source>
        <dbReference type="EMBL" id="MEQ2520029.1"/>
    </source>
</evidence>
<keyword evidence="1" id="KW-0812">Transmembrane</keyword>
<dbReference type="GO" id="GO:0006508">
    <property type="term" value="P:proteolysis"/>
    <property type="evidence" value="ECO:0007669"/>
    <property type="project" value="UniProtKB-KW"/>
</dbReference>
<sequence length="259" mass="27846">MTQTPVPMLTIVCIAVSACLSILVPVALLIGCRVRFGRGPKAAAVGALCFFVSVMVLETLLHQVVFSLFPALPFLPAAYVLYGCLASGLFEETARLLGLKWLCRKDPDFVTGLGYGIGHGGFEAVVMVGINLVASLVLVLALNHGADLASGLTQAQIDVFSSTPSTAFLWSGAERLISICLHIALSVLIWMVVTKRISHWFYWVSVGLHALSNAGAALYQCGVWTSLPLTELWTLCTTVLTVALVVFLLKRQPHKEFSA</sequence>
<keyword evidence="3" id="KW-1185">Reference proteome</keyword>
<organism evidence="2 3">
    <name type="scientific">Ruthenibacterium intestinale</name>
    <dbReference type="NCBI Taxonomy" id="3133163"/>
    <lineage>
        <taxon>Bacteria</taxon>
        <taxon>Bacillati</taxon>
        <taxon>Bacillota</taxon>
        <taxon>Clostridia</taxon>
        <taxon>Eubacteriales</taxon>
        <taxon>Oscillospiraceae</taxon>
        <taxon>Ruthenibacterium</taxon>
    </lineage>
</organism>
<feature type="transmembrane region" description="Helical" evidence="1">
    <location>
        <begin position="232"/>
        <end position="249"/>
    </location>
</feature>